<evidence type="ECO:0000313" key="1">
    <source>
        <dbReference type="EMBL" id="MBC8753864.1"/>
    </source>
</evidence>
<evidence type="ECO:0000313" key="2">
    <source>
        <dbReference type="Proteomes" id="UP000619238"/>
    </source>
</evidence>
<dbReference type="PROSITE" id="PS51257">
    <property type="entry name" value="PROKAR_LIPOPROTEIN"/>
    <property type="match status" value="1"/>
</dbReference>
<evidence type="ECO:0008006" key="3">
    <source>
        <dbReference type="Google" id="ProtNLM"/>
    </source>
</evidence>
<proteinExistence type="predicted"/>
<keyword evidence="2" id="KW-1185">Reference proteome</keyword>
<name>A0ABR7Q5M6_9FLAO</name>
<dbReference type="Proteomes" id="UP000619238">
    <property type="component" value="Unassembled WGS sequence"/>
</dbReference>
<comment type="caution">
    <text evidence="1">The sequence shown here is derived from an EMBL/GenBank/DDBJ whole genome shotgun (WGS) entry which is preliminary data.</text>
</comment>
<protein>
    <recommendedName>
        <fullName evidence="3">Lipoprotein</fullName>
    </recommendedName>
</protein>
<sequence>MKSINKTFVKWSITIIICCLFSSCYSVRLKNVYGDPMPDPVSDRTDFYRMQKVQEIDTVITIKVTDKDFTMLLKECGTAGIHTVEYRNTFGGVLLSAVTFGRKRRVRVKYVCMKPTN</sequence>
<dbReference type="EMBL" id="JACGWS010000002">
    <property type="protein sequence ID" value="MBC8753864.1"/>
    <property type="molecule type" value="Genomic_DNA"/>
</dbReference>
<reference evidence="1 2" key="1">
    <citation type="submission" date="2020-07" db="EMBL/GenBank/DDBJ databases">
        <title>Description of Kordia aestuariivivens sp. nov., isolated from a tidal flat.</title>
        <authorList>
            <person name="Park S."/>
            <person name="Yoon J.-H."/>
        </authorList>
    </citation>
    <scope>NUCLEOTIDE SEQUENCE [LARGE SCALE GENOMIC DNA]</scope>
    <source>
        <strain evidence="1 2">YSTF-M3</strain>
    </source>
</reference>
<accession>A0ABR7Q5M6</accession>
<organism evidence="1 2">
    <name type="scientific">Kordia aestuariivivens</name>
    <dbReference type="NCBI Taxonomy" id="2759037"/>
    <lineage>
        <taxon>Bacteria</taxon>
        <taxon>Pseudomonadati</taxon>
        <taxon>Bacteroidota</taxon>
        <taxon>Flavobacteriia</taxon>
        <taxon>Flavobacteriales</taxon>
        <taxon>Flavobacteriaceae</taxon>
        <taxon>Kordia</taxon>
    </lineage>
</organism>
<dbReference type="RefSeq" id="WP_187560899.1">
    <property type="nucleotide sequence ID" value="NZ_JACGWS010000002.1"/>
</dbReference>
<gene>
    <name evidence="1" type="ORF">H2O64_04230</name>
</gene>